<protein>
    <recommendedName>
        <fullName evidence="2">Heparan-alpha-glucosaminide N-acetyltransferase catalytic domain-containing protein</fullName>
    </recommendedName>
</protein>
<dbReference type="eggNOG" id="COG3503">
    <property type="taxonomic scope" value="Bacteria"/>
</dbReference>
<evidence type="ECO:0000256" key="1">
    <source>
        <dbReference type="SAM" id="Phobius"/>
    </source>
</evidence>
<proteinExistence type="predicted"/>
<keyword evidence="4" id="KW-1185">Reference proteome</keyword>
<name>V2UQW7_9GAMM</name>
<organism evidence="3 4">
    <name type="scientific">Acinetobacter nectaris CIP 110549</name>
    <dbReference type="NCBI Taxonomy" id="1392540"/>
    <lineage>
        <taxon>Bacteria</taxon>
        <taxon>Pseudomonadati</taxon>
        <taxon>Pseudomonadota</taxon>
        <taxon>Gammaproteobacteria</taxon>
        <taxon>Moraxellales</taxon>
        <taxon>Moraxellaceae</taxon>
        <taxon>Acinetobacter</taxon>
    </lineage>
</organism>
<feature type="transmembrane region" description="Helical" evidence="1">
    <location>
        <begin position="195"/>
        <end position="213"/>
    </location>
</feature>
<keyword evidence="1" id="KW-1133">Transmembrane helix</keyword>
<sequence length="382" mass="44328">MSVQLSQRLYAIDALRGFVIIIMMLDHVRETFFLHHQVPDPMIISETEPSLFLSRTLAHICAPIFVLLTGLSAYLYQQKNNSIRLTQSFLLKRGLFLIALELVIVNFAWTGQFPPQTIYLQVIWAIGISMICLAGLITLPRIGQWFVALVIIFGHNLLDHVSFANTAFQPIWNILHERGWITFENGLKIRTTYPILPWIGLILLGYCFGQKWFKENIQVKQRQKMIFTTAIASISLFIVLRFINIYGDKAWQHMPTFLETLMSFLNLTKYPPSLFFILWNGGIGLLLLLWLEKFQNKSWVKPLIIFGSVPMFFYILHLFVLKLLYLFAVNLFGLNHGKYFGFNDISTVWLVSILLCICLYPAVHAFSKFKHKNKHIAVLKYF</sequence>
<feature type="transmembrane region" description="Helical" evidence="1">
    <location>
        <begin position="95"/>
        <end position="112"/>
    </location>
</feature>
<reference evidence="3 4" key="1">
    <citation type="submission" date="2013-10" db="EMBL/GenBank/DDBJ databases">
        <title>The Genome Sequence of Acinetobacter nectaris CIP 110549.</title>
        <authorList>
            <consortium name="The Broad Institute Genomics Platform"/>
            <consortium name="The Broad Institute Genome Sequencing Center for Infectious Disease"/>
            <person name="Cerqueira G."/>
            <person name="Feldgarden M."/>
            <person name="Courvalin P."/>
            <person name="Grillot-Courvalin C."/>
            <person name="Clermont D."/>
            <person name="Rocha E."/>
            <person name="Yoon E.-J."/>
            <person name="Nemec A."/>
            <person name="Young S.K."/>
            <person name="Zeng Q."/>
            <person name="Gargeya S."/>
            <person name="Fitzgerald M."/>
            <person name="Abouelleil A."/>
            <person name="Alvarado L."/>
            <person name="Berlin A.M."/>
            <person name="Chapman S.B."/>
            <person name="Gainer-Dewar J."/>
            <person name="Goldberg J."/>
            <person name="Gnerre S."/>
            <person name="Griggs A."/>
            <person name="Gujja S."/>
            <person name="Hansen M."/>
            <person name="Howarth C."/>
            <person name="Imamovic A."/>
            <person name="Ireland A."/>
            <person name="Larimer J."/>
            <person name="McCowan C."/>
            <person name="Murphy C."/>
            <person name="Pearson M."/>
            <person name="Poon T.W."/>
            <person name="Priest M."/>
            <person name="Roberts A."/>
            <person name="Saif S."/>
            <person name="Shea T."/>
            <person name="Sykes S."/>
            <person name="Wortman J."/>
            <person name="Nusbaum C."/>
            <person name="Birren B."/>
        </authorList>
    </citation>
    <scope>NUCLEOTIDE SEQUENCE [LARGE SCALE GENOMIC DNA]</scope>
    <source>
        <strain evidence="3 4">CIP 110549</strain>
    </source>
</reference>
<dbReference type="AlphaFoldDB" id="V2UQW7"/>
<accession>V2UQW7</accession>
<dbReference type="OrthoDB" id="508112at2"/>
<dbReference type="EMBL" id="AYER01000009">
    <property type="protein sequence ID" value="ESK37749.1"/>
    <property type="molecule type" value="Genomic_DNA"/>
</dbReference>
<gene>
    <name evidence="3" type="ORF">P256_02185</name>
</gene>
<feature type="transmembrane region" description="Helical" evidence="1">
    <location>
        <begin position="146"/>
        <end position="168"/>
    </location>
</feature>
<dbReference type="PANTHER" id="PTHR40407">
    <property type="entry name" value="MEMBRANE PROTEIN-LIKE PROTEIN"/>
    <property type="match status" value="1"/>
</dbReference>
<dbReference type="RefSeq" id="WP_023273795.1">
    <property type="nucleotide sequence ID" value="NZ_KI530735.1"/>
</dbReference>
<feature type="transmembrane region" description="Helical" evidence="1">
    <location>
        <begin position="118"/>
        <end position="139"/>
    </location>
</feature>
<dbReference type="HOGENOM" id="CLU_054519_0_0_6"/>
<keyword evidence="1" id="KW-0472">Membrane</keyword>
<dbReference type="PATRIC" id="fig|1392540.3.peg.2104"/>
<evidence type="ECO:0000259" key="2">
    <source>
        <dbReference type="Pfam" id="PF07786"/>
    </source>
</evidence>
<evidence type="ECO:0000313" key="3">
    <source>
        <dbReference type="EMBL" id="ESK37749.1"/>
    </source>
</evidence>
<feature type="transmembrane region" description="Helical" evidence="1">
    <location>
        <begin position="348"/>
        <end position="366"/>
    </location>
</feature>
<feature type="transmembrane region" description="Helical" evidence="1">
    <location>
        <begin position="270"/>
        <end position="291"/>
    </location>
</feature>
<feature type="transmembrane region" description="Helical" evidence="1">
    <location>
        <begin position="225"/>
        <end position="247"/>
    </location>
</feature>
<dbReference type="InterPro" id="IPR012429">
    <property type="entry name" value="HGSNAT_cat"/>
</dbReference>
<dbReference type="Pfam" id="PF07786">
    <property type="entry name" value="HGSNAT_cat"/>
    <property type="match status" value="1"/>
</dbReference>
<evidence type="ECO:0000313" key="4">
    <source>
        <dbReference type="Proteomes" id="UP000023785"/>
    </source>
</evidence>
<feature type="transmembrane region" description="Helical" evidence="1">
    <location>
        <begin position="56"/>
        <end position="75"/>
    </location>
</feature>
<comment type="caution">
    <text evidence="3">The sequence shown here is derived from an EMBL/GenBank/DDBJ whole genome shotgun (WGS) entry which is preliminary data.</text>
</comment>
<dbReference type="STRING" id="1392540.P256_02185"/>
<feature type="domain" description="Heparan-alpha-glucosaminide N-acetyltransferase catalytic" evidence="2">
    <location>
        <begin position="8"/>
        <end position="237"/>
    </location>
</feature>
<keyword evidence="1" id="KW-0812">Transmembrane</keyword>
<dbReference type="Proteomes" id="UP000023785">
    <property type="component" value="Unassembled WGS sequence"/>
</dbReference>
<feature type="transmembrane region" description="Helical" evidence="1">
    <location>
        <begin position="303"/>
        <end position="328"/>
    </location>
</feature>
<dbReference type="PANTHER" id="PTHR40407:SF1">
    <property type="entry name" value="HEPARAN-ALPHA-GLUCOSAMINIDE N-ACETYLTRANSFERASE CATALYTIC DOMAIN-CONTAINING PROTEIN"/>
    <property type="match status" value="1"/>
</dbReference>